<sequence>MHTPDAAPPPLLKVTNLSWSVASTTILQSIDFSIKAGQFIGLLGPNGAGKSSLLRCLYRYSKPGNGEVAFAGQNIWQLSADEYAKQVAVVLQETPSQFNLSLYDVVSLGLTPHKSLFSSTTTTDKELILQAIEQVGLSHHCQQSFDSLSGGEKQRALIARSIVQGPKLLIMDEPTSHLDIKYQIQLMELAKSLNVTVLASFHDLNLAASMCDELLVLKKGRLVASGTPEQVITEKMLSDVFGVCAEVSPHPQSEQLDKVIPHITYFYGYQTGVTNGK</sequence>
<keyword evidence="2 4" id="KW-0067">ATP-binding</keyword>
<name>A0ABU1BGW6_PSEHA</name>
<comment type="caution">
    <text evidence="4">The sequence shown here is derived from an EMBL/GenBank/DDBJ whole genome shotgun (WGS) entry which is preliminary data.</text>
</comment>
<evidence type="ECO:0000259" key="3">
    <source>
        <dbReference type="PROSITE" id="PS50893"/>
    </source>
</evidence>
<reference evidence="4 5" key="1">
    <citation type="submission" date="2023-08" db="EMBL/GenBank/DDBJ databases">
        <title>Pseudoalteromonas haloplanktis LL1 genome.</title>
        <authorList>
            <person name="Wu S."/>
        </authorList>
    </citation>
    <scope>NUCLEOTIDE SEQUENCE [LARGE SCALE GENOMIC DNA]</scope>
    <source>
        <strain evidence="4 5">LL1</strain>
    </source>
</reference>
<accession>A0ABU1BGW6</accession>
<keyword evidence="1" id="KW-0547">Nucleotide-binding</keyword>
<keyword evidence="5" id="KW-1185">Reference proteome</keyword>
<evidence type="ECO:0000313" key="4">
    <source>
        <dbReference type="EMBL" id="MDQ9093001.1"/>
    </source>
</evidence>
<proteinExistence type="predicted"/>
<organism evidence="4 5">
    <name type="scientific">Pseudoalteromonas haloplanktis</name>
    <name type="common">Alteromonas haloplanktis</name>
    <dbReference type="NCBI Taxonomy" id="228"/>
    <lineage>
        <taxon>Bacteria</taxon>
        <taxon>Pseudomonadati</taxon>
        <taxon>Pseudomonadota</taxon>
        <taxon>Gammaproteobacteria</taxon>
        <taxon>Alteromonadales</taxon>
        <taxon>Pseudoalteromonadaceae</taxon>
        <taxon>Pseudoalteromonas</taxon>
    </lineage>
</organism>
<dbReference type="InterPro" id="IPR003439">
    <property type="entry name" value="ABC_transporter-like_ATP-bd"/>
</dbReference>
<evidence type="ECO:0000256" key="2">
    <source>
        <dbReference type="ARBA" id="ARBA00022840"/>
    </source>
</evidence>
<evidence type="ECO:0000313" key="5">
    <source>
        <dbReference type="Proteomes" id="UP001226574"/>
    </source>
</evidence>
<dbReference type="RefSeq" id="WP_309039354.1">
    <property type="nucleotide sequence ID" value="NZ_JAVIFY010000012.1"/>
</dbReference>
<dbReference type="Pfam" id="PF00005">
    <property type="entry name" value="ABC_tran"/>
    <property type="match status" value="1"/>
</dbReference>
<dbReference type="PROSITE" id="PS50893">
    <property type="entry name" value="ABC_TRANSPORTER_2"/>
    <property type="match status" value="1"/>
</dbReference>
<dbReference type="CDD" id="cd03214">
    <property type="entry name" value="ABC_Iron-Siderophores_B12_Hemin"/>
    <property type="match status" value="1"/>
</dbReference>
<dbReference type="InterPro" id="IPR017871">
    <property type="entry name" value="ABC_transporter-like_CS"/>
</dbReference>
<dbReference type="SMART" id="SM00382">
    <property type="entry name" value="AAA"/>
    <property type="match status" value="1"/>
</dbReference>
<dbReference type="PANTHER" id="PTHR42794:SF2">
    <property type="entry name" value="ABC TRANSPORTER ATP-BINDING PROTEIN"/>
    <property type="match status" value="1"/>
</dbReference>
<protein>
    <submittedName>
        <fullName evidence="4">ABC transporter ATP-binding protein</fullName>
    </submittedName>
</protein>
<dbReference type="Proteomes" id="UP001226574">
    <property type="component" value="Unassembled WGS sequence"/>
</dbReference>
<dbReference type="SUPFAM" id="SSF52540">
    <property type="entry name" value="P-loop containing nucleoside triphosphate hydrolases"/>
    <property type="match status" value="1"/>
</dbReference>
<evidence type="ECO:0000256" key="1">
    <source>
        <dbReference type="ARBA" id="ARBA00022741"/>
    </source>
</evidence>
<dbReference type="PROSITE" id="PS00211">
    <property type="entry name" value="ABC_TRANSPORTER_1"/>
    <property type="match status" value="1"/>
</dbReference>
<dbReference type="EMBL" id="JAVIFY010000012">
    <property type="protein sequence ID" value="MDQ9093001.1"/>
    <property type="molecule type" value="Genomic_DNA"/>
</dbReference>
<dbReference type="PANTHER" id="PTHR42794">
    <property type="entry name" value="HEMIN IMPORT ATP-BINDING PROTEIN HMUV"/>
    <property type="match status" value="1"/>
</dbReference>
<dbReference type="GO" id="GO:0005524">
    <property type="term" value="F:ATP binding"/>
    <property type="evidence" value="ECO:0007669"/>
    <property type="project" value="UniProtKB-KW"/>
</dbReference>
<dbReference type="Gene3D" id="3.40.50.300">
    <property type="entry name" value="P-loop containing nucleotide triphosphate hydrolases"/>
    <property type="match status" value="1"/>
</dbReference>
<gene>
    <name evidence="4" type="ORF">RC083_15580</name>
</gene>
<dbReference type="InterPro" id="IPR003593">
    <property type="entry name" value="AAA+_ATPase"/>
</dbReference>
<dbReference type="InterPro" id="IPR027417">
    <property type="entry name" value="P-loop_NTPase"/>
</dbReference>
<feature type="domain" description="ABC transporter" evidence="3">
    <location>
        <begin position="12"/>
        <end position="244"/>
    </location>
</feature>